<dbReference type="OrthoDB" id="9815492at2"/>
<dbReference type="PANTHER" id="PTHR35794:SF2">
    <property type="entry name" value="CELL DIVISION PROTEIN DIVIVA"/>
    <property type="match status" value="1"/>
</dbReference>
<organism evidence="9 10">
    <name type="scientific">Raineya orbicola</name>
    <dbReference type="NCBI Taxonomy" id="2016530"/>
    <lineage>
        <taxon>Bacteria</taxon>
        <taxon>Pseudomonadati</taxon>
        <taxon>Bacteroidota</taxon>
        <taxon>Cytophagia</taxon>
        <taxon>Cytophagales</taxon>
        <taxon>Raineyaceae</taxon>
        <taxon>Raineya</taxon>
    </lineage>
</organism>
<evidence type="ECO:0000256" key="4">
    <source>
        <dbReference type="ARBA" id="ARBA00022618"/>
    </source>
</evidence>
<dbReference type="InterPro" id="IPR019933">
    <property type="entry name" value="DivIVA_domain"/>
</dbReference>
<dbReference type="GO" id="GO:0051301">
    <property type="term" value="P:cell division"/>
    <property type="evidence" value="ECO:0007669"/>
    <property type="project" value="UniProtKB-KW"/>
</dbReference>
<keyword evidence="6" id="KW-0131">Cell cycle</keyword>
<comment type="subcellular location">
    <subcellularLocation>
        <location evidence="1">Cytoplasm</location>
    </subcellularLocation>
</comment>
<dbReference type="PANTHER" id="PTHR35794">
    <property type="entry name" value="CELL DIVISION PROTEIN DIVIVA"/>
    <property type="match status" value="1"/>
</dbReference>
<dbReference type="Pfam" id="PF05103">
    <property type="entry name" value="DivIVA"/>
    <property type="match status" value="1"/>
</dbReference>
<evidence type="ECO:0000256" key="3">
    <source>
        <dbReference type="ARBA" id="ARBA00022490"/>
    </source>
</evidence>
<protein>
    <submittedName>
        <fullName evidence="9">DivIVA domain</fullName>
    </submittedName>
</protein>
<evidence type="ECO:0000313" key="9">
    <source>
        <dbReference type="EMBL" id="PKQ70729.1"/>
    </source>
</evidence>
<reference evidence="9 10" key="1">
    <citation type="submission" date="2017-06" db="EMBL/GenBank/DDBJ databases">
        <title>Raineya orbicola gen. nov., sp. nov. a slightly thermophilic bacterium of the phylum Bacteroidetes and the description of Raineyaceae fam. nov.</title>
        <authorList>
            <person name="Albuquerque L."/>
            <person name="Polonia A.R.M."/>
            <person name="Barroso C."/>
            <person name="Froufe H.J.C."/>
            <person name="Lage O."/>
            <person name="Lobo-Da-Cunha A."/>
            <person name="Egas C."/>
            <person name="Da Costa M.S."/>
        </authorList>
    </citation>
    <scope>NUCLEOTIDE SEQUENCE [LARGE SCALE GENOMIC DNA]</scope>
    <source>
        <strain evidence="9 10">SPSPC-11</strain>
    </source>
</reference>
<evidence type="ECO:0000256" key="8">
    <source>
        <dbReference type="SAM" id="MobiDB-lite"/>
    </source>
</evidence>
<feature type="compositionally biased region" description="Basic and acidic residues" evidence="8">
    <location>
        <begin position="200"/>
        <end position="214"/>
    </location>
</feature>
<dbReference type="Gene3D" id="6.10.250.660">
    <property type="match status" value="1"/>
</dbReference>
<dbReference type="NCBIfam" id="TIGR03544">
    <property type="entry name" value="DivI1A_domain"/>
    <property type="match status" value="1"/>
</dbReference>
<dbReference type="InterPro" id="IPR007793">
    <property type="entry name" value="DivIVA_fam"/>
</dbReference>
<comment type="similarity">
    <text evidence="2">Belongs to the DivIVA family.</text>
</comment>
<sequence length="222" mass="25899">MKITPIEIRQKTFEKKAFGGYDKDEVTAFLQALSQEWEKLNNELRETKIRLEMAEKEVSQLRQVESSLFKTLKTAEDTGSHIVEQAKRDAELKIKEAQLKADDILNDARHQAKILIQKADSKSKSLMQDAINEMKNIRHECLMLDSYRDNLITDLKNWAYSMLDKVSKSEERNILETFDSKIKEAETILEKHQQEMEQLTEKYTEPSKTEEPPKENLANFFG</sequence>
<accession>A0A2N3IK77</accession>
<dbReference type="Gene3D" id="1.20.5.2950">
    <property type="match status" value="1"/>
</dbReference>
<evidence type="ECO:0000256" key="5">
    <source>
        <dbReference type="ARBA" id="ARBA00023054"/>
    </source>
</evidence>
<keyword evidence="5 7" id="KW-0175">Coiled coil</keyword>
<evidence type="ECO:0000256" key="7">
    <source>
        <dbReference type="SAM" id="Coils"/>
    </source>
</evidence>
<feature type="coiled-coil region" evidence="7">
    <location>
        <begin position="30"/>
        <end position="107"/>
    </location>
</feature>
<gene>
    <name evidence="9" type="ORF">Rain11_0266</name>
</gene>
<keyword evidence="4" id="KW-0132">Cell division</keyword>
<name>A0A2N3IK77_9BACT</name>
<evidence type="ECO:0000256" key="1">
    <source>
        <dbReference type="ARBA" id="ARBA00004496"/>
    </source>
</evidence>
<dbReference type="EMBL" id="NKXO01000003">
    <property type="protein sequence ID" value="PKQ70729.1"/>
    <property type="molecule type" value="Genomic_DNA"/>
</dbReference>
<comment type="caution">
    <text evidence="9">The sequence shown here is derived from an EMBL/GenBank/DDBJ whole genome shotgun (WGS) entry which is preliminary data.</text>
</comment>
<dbReference type="RefSeq" id="WP_101357532.1">
    <property type="nucleotide sequence ID" value="NZ_NKXO01000003.1"/>
</dbReference>
<keyword evidence="10" id="KW-1185">Reference proteome</keyword>
<evidence type="ECO:0000256" key="6">
    <source>
        <dbReference type="ARBA" id="ARBA00023306"/>
    </source>
</evidence>
<evidence type="ECO:0000313" key="10">
    <source>
        <dbReference type="Proteomes" id="UP000233387"/>
    </source>
</evidence>
<feature type="region of interest" description="Disordered" evidence="8">
    <location>
        <begin position="200"/>
        <end position="222"/>
    </location>
</feature>
<dbReference type="AlphaFoldDB" id="A0A2N3IK77"/>
<dbReference type="GO" id="GO:0005737">
    <property type="term" value="C:cytoplasm"/>
    <property type="evidence" value="ECO:0007669"/>
    <property type="project" value="UniProtKB-SubCell"/>
</dbReference>
<keyword evidence="3" id="KW-0963">Cytoplasm</keyword>
<evidence type="ECO:0000256" key="2">
    <source>
        <dbReference type="ARBA" id="ARBA00009008"/>
    </source>
</evidence>
<dbReference type="Proteomes" id="UP000233387">
    <property type="component" value="Unassembled WGS sequence"/>
</dbReference>
<proteinExistence type="inferred from homology"/>